<dbReference type="GO" id="GO:0008017">
    <property type="term" value="F:microtubule binding"/>
    <property type="evidence" value="ECO:0007669"/>
    <property type="project" value="InterPro"/>
</dbReference>
<dbReference type="PANTHER" id="PTHR47969">
    <property type="entry name" value="CHROMOSOME-ASSOCIATED KINESIN KIF4A-RELATED"/>
    <property type="match status" value="1"/>
</dbReference>
<keyword evidence="5" id="KW-0175">Coiled coil</keyword>
<accession>K3WLS8</accession>
<dbReference type="AlphaFoldDB" id="K3WLS8"/>
<evidence type="ECO:0000256" key="6">
    <source>
        <dbReference type="SAM" id="MobiDB-lite"/>
    </source>
</evidence>
<keyword evidence="1 3" id="KW-0547">Nucleotide-binding</keyword>
<dbReference type="SUPFAM" id="SSF52540">
    <property type="entry name" value="P-loop containing nucleoside triphosphate hydrolases"/>
    <property type="match status" value="1"/>
</dbReference>
<organism evidence="8 9">
    <name type="scientific">Globisporangium ultimum (strain ATCC 200006 / CBS 805.95 / DAOM BR144)</name>
    <name type="common">Pythium ultimum</name>
    <dbReference type="NCBI Taxonomy" id="431595"/>
    <lineage>
        <taxon>Eukaryota</taxon>
        <taxon>Sar</taxon>
        <taxon>Stramenopiles</taxon>
        <taxon>Oomycota</taxon>
        <taxon>Peronosporomycetes</taxon>
        <taxon>Pythiales</taxon>
        <taxon>Pythiaceae</taxon>
        <taxon>Globisporangium</taxon>
    </lineage>
</organism>
<dbReference type="Gene3D" id="3.40.850.10">
    <property type="entry name" value="Kinesin motor domain"/>
    <property type="match status" value="1"/>
</dbReference>
<comment type="similarity">
    <text evidence="3 4">Belongs to the TRAFAC class myosin-kinesin ATPase superfamily. Kinesin family.</text>
</comment>
<dbReference type="GO" id="GO:0005875">
    <property type="term" value="C:microtubule associated complex"/>
    <property type="evidence" value="ECO:0007669"/>
    <property type="project" value="TreeGrafter"/>
</dbReference>
<feature type="compositionally biased region" description="Polar residues" evidence="6">
    <location>
        <begin position="12"/>
        <end position="36"/>
    </location>
</feature>
<dbReference type="GO" id="GO:0005874">
    <property type="term" value="C:microtubule"/>
    <property type="evidence" value="ECO:0007669"/>
    <property type="project" value="UniProtKB-KW"/>
</dbReference>
<dbReference type="CDD" id="cd00106">
    <property type="entry name" value="KISc"/>
    <property type="match status" value="1"/>
</dbReference>
<dbReference type="EMBL" id="GL376573">
    <property type="status" value="NOT_ANNOTATED_CDS"/>
    <property type="molecule type" value="Genomic_DNA"/>
</dbReference>
<feature type="domain" description="Kinesin motor" evidence="7">
    <location>
        <begin position="86"/>
        <end position="437"/>
    </location>
</feature>
<dbReference type="HOGENOM" id="CLU_312505_0_0_1"/>
<feature type="compositionally biased region" description="Basic and acidic residues" evidence="6">
    <location>
        <begin position="1"/>
        <end position="10"/>
    </location>
</feature>
<dbReference type="eggNOG" id="KOG0243">
    <property type="taxonomic scope" value="Eukaryota"/>
</dbReference>
<feature type="coiled-coil region" evidence="5">
    <location>
        <begin position="453"/>
        <end position="541"/>
    </location>
</feature>
<dbReference type="InterPro" id="IPR019821">
    <property type="entry name" value="Kinesin_motor_CS"/>
</dbReference>
<evidence type="ECO:0000313" key="8">
    <source>
        <dbReference type="EnsemblProtists" id="PYU1_T005920"/>
    </source>
</evidence>
<keyword evidence="4" id="KW-0493">Microtubule</keyword>
<dbReference type="PANTHER" id="PTHR47969:SF29">
    <property type="entry name" value="KINESIN-LIKE PROTEIN"/>
    <property type="match status" value="1"/>
</dbReference>
<dbReference type="GO" id="GO:0005524">
    <property type="term" value="F:ATP binding"/>
    <property type="evidence" value="ECO:0007669"/>
    <property type="project" value="UniProtKB-UniRule"/>
</dbReference>
<dbReference type="GO" id="GO:0051231">
    <property type="term" value="P:spindle elongation"/>
    <property type="evidence" value="ECO:0007669"/>
    <property type="project" value="TreeGrafter"/>
</dbReference>
<dbReference type="SMART" id="SM00129">
    <property type="entry name" value="KISc"/>
    <property type="match status" value="1"/>
</dbReference>
<evidence type="ECO:0000256" key="4">
    <source>
        <dbReference type="RuleBase" id="RU000394"/>
    </source>
</evidence>
<keyword evidence="9" id="KW-1185">Reference proteome</keyword>
<feature type="compositionally biased region" description="Polar residues" evidence="6">
    <location>
        <begin position="617"/>
        <end position="648"/>
    </location>
</feature>
<dbReference type="Proteomes" id="UP000019132">
    <property type="component" value="Unassembled WGS sequence"/>
</dbReference>
<keyword evidence="3 4" id="KW-0505">Motor protein</keyword>
<dbReference type="GO" id="GO:0003777">
    <property type="term" value="F:microtubule motor activity"/>
    <property type="evidence" value="ECO:0007669"/>
    <property type="project" value="InterPro"/>
</dbReference>
<sequence length="939" mass="105254">MQDSKHELDSARLSTTDNSARSELTEQYNDLPNFNQDESCVTCRSTEAPPEDDLLTQHEALLYTSAKPSSPRGSRSEKGGNAVPRSIQVFVRVRPLSTKNGEENPVVKLGDENNVLRVLSPCNNQANNCIVTECGFDKVFMDSSTQEDIFCAVEPGLRASLQGYNATIFAYGQTGTGKTHTIFGEDADTIPTNEELQLSPWRPAWGIIPRAVSFLLRQVDELKKQDVDVELQCSFMQIYNDRVFDLLTDRRRQRPLIIREQPAWEGGTNVVLQGLSSERISALDDALRILHRGRTNRSVRETEANSCSSRSHAIVQLNVFTERSLENGDKLIRKSRLNIVDLAGSEKWNTDLEMDDAHSQELKNINTSLSALGNCIAALSEAGRKHIPYRDSTLTRLLQDSFGGNTQACLIATISPSSRACEETIRTLQFADRARSIMQSVRVNETLTGTSELQIAKAQITKLRERLESEQRRRHQMRIKEQETAQKEFFEKLQAKEREIQKLSKDNAVYSRWREDDIKKIRELETRVKELEAQVSSKDTANAEPGTKNDVKFSQQLQISNAPLLPAPTKSVHAKKPSFSNGASVRKDDINVQKPYKKILERYALDSEKSIRRSSEHQITGSQSQTVLTPTQRKENNQLNPASQSTNPDLFKKHDAKQQFDLKSFATEQRKVWGSNENRQLVGPDSPEGLPVTLKSPELFYSSPECIANLSTLNFPSLRPTQPVTATPSAFEKQKLAALSGWGSQSQLTQSSSQLRFQAPSSLMQSAVRTEPMTLKEMEADVQNQWKAFASTSHTLSATDLAKERSLPTNTGKYSPALSDSFDKSDVCEKHRLKGCVLCVVKDPRSSSMRAMKSSTEFSVNTIERLDRIKPADATRQGPSQDYGSKDSAGITDKEIVYRRQFVHLASVIQPIWTYRGDVSGKHDEVQSTLRPDTRSSAF</sequence>
<evidence type="ECO:0000313" key="9">
    <source>
        <dbReference type="Proteomes" id="UP000019132"/>
    </source>
</evidence>
<evidence type="ECO:0000256" key="1">
    <source>
        <dbReference type="ARBA" id="ARBA00022741"/>
    </source>
</evidence>
<feature type="region of interest" description="Disordered" evidence="6">
    <location>
        <begin position="1"/>
        <end position="36"/>
    </location>
</feature>
<dbReference type="PROSITE" id="PS50067">
    <property type="entry name" value="KINESIN_MOTOR_2"/>
    <property type="match status" value="1"/>
</dbReference>
<name>K3WLS8_GLOUD</name>
<dbReference type="Pfam" id="PF00225">
    <property type="entry name" value="Kinesin"/>
    <property type="match status" value="1"/>
</dbReference>
<dbReference type="InterPro" id="IPR001752">
    <property type="entry name" value="Kinesin_motor_dom"/>
</dbReference>
<keyword evidence="2 3" id="KW-0067">ATP-binding</keyword>
<reference evidence="8" key="3">
    <citation type="submission" date="2015-02" db="UniProtKB">
        <authorList>
            <consortium name="EnsemblProtists"/>
        </authorList>
    </citation>
    <scope>IDENTIFICATION</scope>
    <source>
        <strain evidence="8">DAOM BR144</strain>
    </source>
</reference>
<reference evidence="9" key="1">
    <citation type="journal article" date="2010" name="Genome Biol.">
        <title>Genome sequence of the necrotrophic plant pathogen Pythium ultimum reveals original pathogenicity mechanisms and effector repertoire.</title>
        <authorList>
            <person name="Levesque C.A."/>
            <person name="Brouwer H."/>
            <person name="Cano L."/>
            <person name="Hamilton J.P."/>
            <person name="Holt C."/>
            <person name="Huitema E."/>
            <person name="Raffaele S."/>
            <person name="Robideau G.P."/>
            <person name="Thines M."/>
            <person name="Win J."/>
            <person name="Zerillo M.M."/>
            <person name="Beakes G.W."/>
            <person name="Boore J.L."/>
            <person name="Busam D."/>
            <person name="Dumas B."/>
            <person name="Ferriera S."/>
            <person name="Fuerstenberg S.I."/>
            <person name="Gachon C.M."/>
            <person name="Gaulin E."/>
            <person name="Govers F."/>
            <person name="Grenville-Briggs L."/>
            <person name="Horner N."/>
            <person name="Hostetler J."/>
            <person name="Jiang R.H."/>
            <person name="Johnson J."/>
            <person name="Krajaejun T."/>
            <person name="Lin H."/>
            <person name="Meijer H.J."/>
            <person name="Moore B."/>
            <person name="Morris P."/>
            <person name="Phuntmart V."/>
            <person name="Puiu D."/>
            <person name="Shetty J."/>
            <person name="Stajich J.E."/>
            <person name="Tripathy S."/>
            <person name="Wawra S."/>
            <person name="van West P."/>
            <person name="Whitty B.R."/>
            <person name="Coutinho P.M."/>
            <person name="Henrissat B."/>
            <person name="Martin F."/>
            <person name="Thomas P.D."/>
            <person name="Tyler B.M."/>
            <person name="De Vries R.P."/>
            <person name="Kamoun S."/>
            <person name="Yandell M."/>
            <person name="Tisserat N."/>
            <person name="Buell C.R."/>
        </authorList>
    </citation>
    <scope>NUCLEOTIDE SEQUENCE</scope>
    <source>
        <strain evidence="9">DAOM:BR144</strain>
    </source>
</reference>
<evidence type="ECO:0000256" key="5">
    <source>
        <dbReference type="SAM" id="Coils"/>
    </source>
</evidence>
<dbReference type="GO" id="GO:0007052">
    <property type="term" value="P:mitotic spindle organization"/>
    <property type="evidence" value="ECO:0007669"/>
    <property type="project" value="TreeGrafter"/>
</dbReference>
<feature type="region of interest" description="Disordered" evidence="6">
    <location>
        <begin position="565"/>
        <end position="587"/>
    </location>
</feature>
<evidence type="ECO:0000256" key="2">
    <source>
        <dbReference type="ARBA" id="ARBA00022840"/>
    </source>
</evidence>
<dbReference type="InterPro" id="IPR036961">
    <property type="entry name" value="Kinesin_motor_dom_sf"/>
</dbReference>
<feature type="binding site" evidence="3">
    <location>
        <begin position="172"/>
        <end position="179"/>
    </location>
    <ligand>
        <name>ATP</name>
        <dbReference type="ChEBI" id="CHEBI:30616"/>
    </ligand>
</feature>
<dbReference type="PRINTS" id="PR00380">
    <property type="entry name" value="KINESINHEAVY"/>
</dbReference>
<dbReference type="STRING" id="431595.K3WLS8"/>
<dbReference type="GO" id="GO:0007018">
    <property type="term" value="P:microtubule-based movement"/>
    <property type="evidence" value="ECO:0007669"/>
    <property type="project" value="InterPro"/>
</dbReference>
<proteinExistence type="inferred from homology"/>
<reference evidence="9" key="2">
    <citation type="submission" date="2010-04" db="EMBL/GenBank/DDBJ databases">
        <authorList>
            <person name="Buell R."/>
            <person name="Hamilton J."/>
            <person name="Hostetler J."/>
        </authorList>
    </citation>
    <scope>NUCLEOTIDE SEQUENCE [LARGE SCALE GENOMIC DNA]</scope>
    <source>
        <strain evidence="9">DAOM:BR144</strain>
    </source>
</reference>
<dbReference type="VEuPathDB" id="FungiDB:PYU1_G005908"/>
<dbReference type="EnsemblProtists" id="PYU1_T005920">
    <property type="protein sequence ID" value="PYU1_T005920"/>
    <property type="gene ID" value="PYU1_G005908"/>
</dbReference>
<feature type="region of interest" description="Disordered" evidence="6">
    <location>
        <begin position="610"/>
        <end position="650"/>
    </location>
</feature>
<dbReference type="InterPro" id="IPR027417">
    <property type="entry name" value="P-loop_NTPase"/>
</dbReference>
<protein>
    <recommendedName>
        <fullName evidence="4">Kinesin-like protein</fullName>
    </recommendedName>
</protein>
<feature type="region of interest" description="Disordered" evidence="6">
    <location>
        <begin position="869"/>
        <end position="888"/>
    </location>
</feature>
<evidence type="ECO:0000259" key="7">
    <source>
        <dbReference type="PROSITE" id="PS50067"/>
    </source>
</evidence>
<dbReference type="InParanoid" id="K3WLS8"/>
<evidence type="ECO:0000256" key="3">
    <source>
        <dbReference type="PROSITE-ProRule" id="PRU00283"/>
    </source>
</evidence>
<dbReference type="InterPro" id="IPR027640">
    <property type="entry name" value="Kinesin-like_fam"/>
</dbReference>
<dbReference type="PROSITE" id="PS00411">
    <property type="entry name" value="KINESIN_MOTOR_1"/>
    <property type="match status" value="1"/>
</dbReference>